<name>A0A5M9JPD1_MONFR</name>
<keyword evidence="2" id="KW-1185">Reference proteome</keyword>
<reference evidence="1 2" key="1">
    <citation type="submission" date="2019-06" db="EMBL/GenBank/DDBJ databases">
        <title>Genome Sequence of the Brown Rot Fungal Pathogen Monilinia fructicola.</title>
        <authorList>
            <person name="De Miccolis Angelini R.M."/>
            <person name="Landi L."/>
            <person name="Abate D."/>
            <person name="Pollastro S."/>
            <person name="Romanazzi G."/>
            <person name="Faretra F."/>
        </authorList>
    </citation>
    <scope>NUCLEOTIDE SEQUENCE [LARGE SCALE GENOMIC DNA]</scope>
    <source>
        <strain evidence="1 2">Mfrc123</strain>
    </source>
</reference>
<organism evidence="1 2">
    <name type="scientific">Monilinia fructicola</name>
    <name type="common">Brown rot fungus</name>
    <name type="synonym">Ciboria fructicola</name>
    <dbReference type="NCBI Taxonomy" id="38448"/>
    <lineage>
        <taxon>Eukaryota</taxon>
        <taxon>Fungi</taxon>
        <taxon>Dikarya</taxon>
        <taxon>Ascomycota</taxon>
        <taxon>Pezizomycotina</taxon>
        <taxon>Leotiomycetes</taxon>
        <taxon>Helotiales</taxon>
        <taxon>Sclerotiniaceae</taxon>
        <taxon>Monilinia</taxon>
    </lineage>
</organism>
<evidence type="ECO:0000313" key="1">
    <source>
        <dbReference type="EMBL" id="KAA8568855.1"/>
    </source>
</evidence>
<protein>
    <submittedName>
        <fullName evidence="1">Uncharacterized protein</fullName>
    </submittedName>
</protein>
<dbReference type="AlphaFoldDB" id="A0A5M9JPD1"/>
<proteinExistence type="predicted"/>
<comment type="caution">
    <text evidence="1">The sequence shown here is derived from an EMBL/GenBank/DDBJ whole genome shotgun (WGS) entry which is preliminary data.</text>
</comment>
<dbReference type="EMBL" id="VICG01000009">
    <property type="protein sequence ID" value="KAA8568855.1"/>
    <property type="molecule type" value="Genomic_DNA"/>
</dbReference>
<evidence type="ECO:0000313" key="2">
    <source>
        <dbReference type="Proteomes" id="UP000322873"/>
    </source>
</evidence>
<sequence length="98" mass="11616">MRVWLISPRDHRKGHRYARLHLFITFQVEQFTLSKWHTNNAHTTRQTMNAHSTQSSSISFISPLSTQHMRSSQFASRGINAWIFKAPREAQDHLSKWR</sequence>
<accession>A0A5M9JPD1</accession>
<gene>
    <name evidence="1" type="ORF">EYC84_007834</name>
</gene>
<dbReference type="Proteomes" id="UP000322873">
    <property type="component" value="Unassembled WGS sequence"/>
</dbReference>